<evidence type="ECO:0000256" key="5">
    <source>
        <dbReference type="ARBA" id="ARBA00022491"/>
    </source>
</evidence>
<dbReference type="EMBL" id="KV407460">
    <property type="protein sequence ID" value="KZF21922.1"/>
    <property type="molecule type" value="Genomic_DNA"/>
</dbReference>
<feature type="compositionally biased region" description="Polar residues" evidence="9">
    <location>
        <begin position="140"/>
        <end position="179"/>
    </location>
</feature>
<evidence type="ECO:0000313" key="11">
    <source>
        <dbReference type="Proteomes" id="UP000076632"/>
    </source>
</evidence>
<feature type="region of interest" description="Disordered" evidence="9">
    <location>
        <begin position="363"/>
        <end position="397"/>
    </location>
</feature>
<accession>A0A165G9V1</accession>
<evidence type="ECO:0000256" key="8">
    <source>
        <dbReference type="ARBA" id="ARBA00023242"/>
    </source>
</evidence>
<dbReference type="GeneID" id="28896322"/>
<dbReference type="Proteomes" id="UP000076632">
    <property type="component" value="Unassembled WGS sequence"/>
</dbReference>
<name>A0A165G9V1_XYLHT</name>
<dbReference type="InterPro" id="IPR013734">
    <property type="entry name" value="TF_Nrm1/Whi5"/>
</dbReference>
<dbReference type="PANTHER" id="PTHR40468:SF1">
    <property type="entry name" value="TOPOISOMERASE I DAMAGE AFFECTED PROTEIN 11"/>
    <property type="match status" value="1"/>
</dbReference>
<protein>
    <submittedName>
        <fullName evidence="10">Uncharacterized protein</fullName>
    </submittedName>
</protein>
<evidence type="ECO:0000256" key="9">
    <source>
        <dbReference type="SAM" id="MobiDB-lite"/>
    </source>
</evidence>
<comment type="similarity">
    <text evidence="3">Belongs to the WHI5/NRM1 family.</text>
</comment>
<evidence type="ECO:0000256" key="1">
    <source>
        <dbReference type="ARBA" id="ARBA00004123"/>
    </source>
</evidence>
<feature type="compositionally biased region" description="Polar residues" evidence="9">
    <location>
        <begin position="217"/>
        <end position="227"/>
    </location>
</feature>
<dbReference type="STRING" id="1328760.A0A165G9V1"/>
<dbReference type="GO" id="GO:0005737">
    <property type="term" value="C:cytoplasm"/>
    <property type="evidence" value="ECO:0007669"/>
    <property type="project" value="UniProtKB-SubCell"/>
</dbReference>
<dbReference type="Pfam" id="PF08528">
    <property type="entry name" value="Whi5"/>
    <property type="match status" value="1"/>
</dbReference>
<dbReference type="RefSeq" id="XP_018187477.1">
    <property type="nucleotide sequence ID" value="XM_018331185.1"/>
</dbReference>
<evidence type="ECO:0000256" key="3">
    <source>
        <dbReference type="ARBA" id="ARBA00006922"/>
    </source>
</evidence>
<keyword evidence="7" id="KW-0804">Transcription</keyword>
<feature type="region of interest" description="Disordered" evidence="9">
    <location>
        <begin position="55"/>
        <end position="239"/>
    </location>
</feature>
<keyword evidence="5" id="KW-0678">Repressor</keyword>
<comment type="subcellular location">
    <subcellularLocation>
        <location evidence="2">Cytoplasm</location>
    </subcellularLocation>
    <subcellularLocation>
        <location evidence="1">Nucleus</location>
    </subcellularLocation>
</comment>
<dbReference type="InParanoid" id="A0A165G9V1"/>
<proteinExistence type="inferred from homology"/>
<evidence type="ECO:0000256" key="7">
    <source>
        <dbReference type="ARBA" id="ARBA00023163"/>
    </source>
</evidence>
<reference evidence="10 11" key="1">
    <citation type="journal article" date="2016" name="Fungal Biol.">
        <title>The genome of Xylona heveae provides a window into fungal endophytism.</title>
        <authorList>
            <person name="Gazis R."/>
            <person name="Kuo A."/>
            <person name="Riley R."/>
            <person name="LaButti K."/>
            <person name="Lipzen A."/>
            <person name="Lin J."/>
            <person name="Amirebrahimi M."/>
            <person name="Hesse C.N."/>
            <person name="Spatafora J.W."/>
            <person name="Henrissat B."/>
            <person name="Hainaut M."/>
            <person name="Grigoriev I.V."/>
            <person name="Hibbett D.S."/>
        </authorList>
    </citation>
    <scope>NUCLEOTIDE SEQUENCE [LARGE SCALE GENOMIC DNA]</scope>
    <source>
        <strain evidence="10 11">TC161</strain>
    </source>
</reference>
<evidence type="ECO:0000256" key="2">
    <source>
        <dbReference type="ARBA" id="ARBA00004496"/>
    </source>
</evidence>
<dbReference type="OMA" id="HSRCETP"/>
<organism evidence="10 11">
    <name type="scientific">Xylona heveae (strain CBS 132557 / TC161)</name>
    <dbReference type="NCBI Taxonomy" id="1328760"/>
    <lineage>
        <taxon>Eukaryota</taxon>
        <taxon>Fungi</taxon>
        <taxon>Dikarya</taxon>
        <taxon>Ascomycota</taxon>
        <taxon>Pezizomycotina</taxon>
        <taxon>Xylonomycetes</taxon>
        <taxon>Xylonales</taxon>
        <taxon>Xylonaceae</taxon>
        <taxon>Xylona</taxon>
    </lineage>
</organism>
<dbReference type="GO" id="GO:0005634">
    <property type="term" value="C:nucleus"/>
    <property type="evidence" value="ECO:0007669"/>
    <property type="project" value="UniProtKB-SubCell"/>
</dbReference>
<sequence length="397" mass="42670">MSSLRRPEQSGEVVEKVLRRAEVARMARVLQNRLALANFKARHGWENLTLDTIEPKVEQELKRKRRNSSGETISDASSTVSERAYPSGILSSSPMGPALFSDDIHRSGSSVAGHRKQPTHHTFTKASSALPSARKRARATPSNGSNLTRPSSWKSTYQLPESSPALQRQQSRFSVSNKARASFVPATSPVPANPGHSMLGTISDDDDDQDLPLHSFQVHSSHINSSPRTPPPSRGARLNRIRNGDVDQALVRNGETGEEGADLLLYLATSPSPANPAMKARLYPPSTPPSRNPALPSSMMTTPGGGGFLTNFGAPMTPSQAFNFADFINVTPSPAQGLWGSRTPATVKTPAATKEARRKLNFDALVPPSGGSPHVNRDPVNKDTLGMELGGELVSPQ</sequence>
<feature type="compositionally biased region" description="Basic residues" evidence="9">
    <location>
        <begin position="113"/>
        <end position="123"/>
    </location>
</feature>
<gene>
    <name evidence="10" type="ORF">L228DRAFT_239848</name>
</gene>
<keyword evidence="4" id="KW-0963">Cytoplasm</keyword>
<feature type="compositionally biased region" description="Polar residues" evidence="9">
    <location>
        <begin position="69"/>
        <end position="81"/>
    </location>
</feature>
<evidence type="ECO:0000256" key="6">
    <source>
        <dbReference type="ARBA" id="ARBA00023015"/>
    </source>
</evidence>
<dbReference type="PANTHER" id="PTHR40468">
    <property type="entry name" value="YALI0A15257P"/>
    <property type="match status" value="1"/>
</dbReference>
<keyword evidence="11" id="KW-1185">Reference proteome</keyword>
<dbReference type="OrthoDB" id="2163387at2759"/>
<evidence type="ECO:0000313" key="10">
    <source>
        <dbReference type="EMBL" id="KZF21922.1"/>
    </source>
</evidence>
<keyword evidence="6" id="KW-0805">Transcription regulation</keyword>
<keyword evidence="8" id="KW-0539">Nucleus</keyword>
<dbReference type="AlphaFoldDB" id="A0A165G9V1"/>
<evidence type="ECO:0000256" key="4">
    <source>
        <dbReference type="ARBA" id="ARBA00022490"/>
    </source>
</evidence>